<proteinExistence type="predicted"/>
<organism evidence="1 2">
    <name type="scientific">Mycolicibacterium frederiksbergense</name>
    <dbReference type="NCBI Taxonomy" id="117567"/>
    <lineage>
        <taxon>Bacteria</taxon>
        <taxon>Bacillati</taxon>
        <taxon>Actinomycetota</taxon>
        <taxon>Actinomycetes</taxon>
        <taxon>Mycobacteriales</taxon>
        <taxon>Mycobacteriaceae</taxon>
        <taxon>Mycolicibacterium</taxon>
    </lineage>
</organism>
<protein>
    <recommendedName>
        <fullName evidence="3">DUF4352 domain-containing protein</fullName>
    </recommendedName>
</protein>
<dbReference type="AlphaFoldDB" id="A0A6H0SCQ7"/>
<dbReference type="Proteomes" id="UP000501849">
    <property type="component" value="Chromosome"/>
</dbReference>
<sequence>MEPARGSAATTLTGRLRRWLAGWGLKEWRRAGLVAVLVATAAFGGLDTVNKKVVDIKPGETFDTGRFEMTLHRATLVDEVKSDAARVLAPRPGIRYLGLVFEIRNHGTLPGNVYNPVDLVGRPDASRMGAVRMADGTVSVVLGPGLGDQIVLLWSVPTGTIEVGDDLPLRLRKEVKKSSATSSQGWARSETEYARLSVRVGGPR</sequence>
<accession>A0A6H0SCQ7</accession>
<dbReference type="RefSeq" id="WP_168144573.1">
    <property type="nucleotide sequence ID" value="NZ_CP038799.1"/>
</dbReference>
<evidence type="ECO:0000313" key="2">
    <source>
        <dbReference type="Proteomes" id="UP000501849"/>
    </source>
</evidence>
<reference evidence="1 2" key="1">
    <citation type="submission" date="2019-04" db="EMBL/GenBank/DDBJ databases">
        <title>Draft, Whole-Genome Sequence of the Anthracene-degrading Mycobacterium frederiksbergense LB501T, Isolated from a Polycyclic Aromatic Hydrocarbon (PAH)-Contaminated Soil.</title>
        <authorList>
            <person name="Augelletti F."/>
        </authorList>
    </citation>
    <scope>NUCLEOTIDE SEQUENCE [LARGE SCALE GENOMIC DNA]</scope>
    <source>
        <strain evidence="1 2">LB 501T</strain>
    </source>
</reference>
<evidence type="ECO:0008006" key="3">
    <source>
        <dbReference type="Google" id="ProtNLM"/>
    </source>
</evidence>
<dbReference type="EMBL" id="CP038799">
    <property type="protein sequence ID" value="QIV84229.1"/>
    <property type="molecule type" value="Genomic_DNA"/>
</dbReference>
<name>A0A6H0SCQ7_9MYCO</name>
<gene>
    <name evidence="1" type="ORF">EXE63_27625</name>
</gene>
<keyword evidence="2" id="KW-1185">Reference proteome</keyword>
<evidence type="ECO:0000313" key="1">
    <source>
        <dbReference type="EMBL" id="QIV84229.1"/>
    </source>
</evidence>
<dbReference type="KEGG" id="mfre:EXE63_27625"/>